<evidence type="ECO:0000313" key="3">
    <source>
        <dbReference type="EMBL" id="RXZ50839.1"/>
    </source>
</evidence>
<dbReference type="OrthoDB" id="5115907at2"/>
<proteinExistence type="predicted"/>
<organism evidence="3 4">
    <name type="scientific">Agromyces fucosus</name>
    <dbReference type="NCBI Taxonomy" id="41985"/>
    <lineage>
        <taxon>Bacteria</taxon>
        <taxon>Bacillati</taxon>
        <taxon>Actinomycetota</taxon>
        <taxon>Actinomycetes</taxon>
        <taxon>Micrococcales</taxon>
        <taxon>Microbacteriaceae</taxon>
        <taxon>Agromyces</taxon>
    </lineage>
</organism>
<protein>
    <submittedName>
        <fullName evidence="3">Uncharacterized protein</fullName>
    </submittedName>
</protein>
<keyword evidence="2" id="KW-0812">Transmembrane</keyword>
<dbReference type="EMBL" id="SDPO01000001">
    <property type="protein sequence ID" value="RXZ50839.1"/>
    <property type="molecule type" value="Genomic_DNA"/>
</dbReference>
<accession>A0A4Q2JVM5</accession>
<feature type="compositionally biased region" description="Gly residues" evidence="1">
    <location>
        <begin position="142"/>
        <end position="157"/>
    </location>
</feature>
<feature type="region of interest" description="Disordered" evidence="1">
    <location>
        <begin position="135"/>
        <end position="169"/>
    </location>
</feature>
<comment type="caution">
    <text evidence="3">The sequence shown here is derived from an EMBL/GenBank/DDBJ whole genome shotgun (WGS) entry which is preliminary data.</text>
</comment>
<feature type="transmembrane region" description="Helical" evidence="2">
    <location>
        <begin position="96"/>
        <end position="117"/>
    </location>
</feature>
<evidence type="ECO:0000256" key="2">
    <source>
        <dbReference type="SAM" id="Phobius"/>
    </source>
</evidence>
<reference evidence="3 4" key="1">
    <citation type="submission" date="2019-01" db="EMBL/GenBank/DDBJ databases">
        <authorList>
            <person name="Li J."/>
        </authorList>
    </citation>
    <scope>NUCLEOTIDE SEQUENCE [LARGE SCALE GENOMIC DNA]</scope>
    <source>
        <strain evidence="3 4">CCUG 35506</strain>
    </source>
</reference>
<evidence type="ECO:0000256" key="1">
    <source>
        <dbReference type="SAM" id="MobiDB-lite"/>
    </source>
</evidence>
<dbReference type="RefSeq" id="WP_129230531.1">
    <property type="nucleotide sequence ID" value="NZ_SDPO01000001.1"/>
</dbReference>
<feature type="transmembrane region" description="Helical" evidence="2">
    <location>
        <begin position="35"/>
        <end position="56"/>
    </location>
</feature>
<gene>
    <name evidence="3" type="ORF">ESP57_03330</name>
</gene>
<keyword evidence="2" id="KW-0472">Membrane</keyword>
<name>A0A4Q2JVM5_9MICO</name>
<feature type="transmembrane region" description="Helical" evidence="2">
    <location>
        <begin position="68"/>
        <end position="90"/>
    </location>
</feature>
<dbReference type="AlphaFoldDB" id="A0A4Q2JVM5"/>
<keyword evidence="2" id="KW-1133">Transmembrane helix</keyword>
<feature type="transmembrane region" description="Helical" evidence="2">
    <location>
        <begin position="12"/>
        <end position="29"/>
    </location>
</feature>
<evidence type="ECO:0000313" key="4">
    <source>
        <dbReference type="Proteomes" id="UP000292935"/>
    </source>
</evidence>
<dbReference type="Proteomes" id="UP000292935">
    <property type="component" value="Unassembled WGS sequence"/>
</dbReference>
<keyword evidence="4" id="KW-1185">Reference proteome</keyword>
<sequence length="179" mass="18866">MLLRRALYRWQMVAVVVLPIWLAVGWAIFGGGGWGTLGLVLVVPIAFVVLGIVALLTNVRPTVRHERALSWIDVGVLTAWQLSIIATGFYGASATGFGVLAILLGIAAFWVAVWQLVTDGANRMKASMAEFERLAGEQPGSSNGGSTGGAQGTAGPGPGRPPFDDGSDDVIIIHEVRED</sequence>